<keyword evidence="5" id="KW-0560">Oxidoreductase</keyword>
<evidence type="ECO:0000259" key="6">
    <source>
        <dbReference type="Pfam" id="PF00441"/>
    </source>
</evidence>
<proteinExistence type="inferred from homology"/>
<organism evidence="9 10">
    <name type="scientific">Dictyostelium firmibasis</name>
    <dbReference type="NCBI Taxonomy" id="79012"/>
    <lineage>
        <taxon>Eukaryota</taxon>
        <taxon>Amoebozoa</taxon>
        <taxon>Evosea</taxon>
        <taxon>Eumycetozoa</taxon>
        <taxon>Dictyostelia</taxon>
        <taxon>Dictyosteliales</taxon>
        <taxon>Dictyosteliaceae</taxon>
        <taxon>Dictyostelium</taxon>
    </lineage>
</organism>
<dbReference type="Gene3D" id="1.20.140.10">
    <property type="entry name" value="Butyryl-CoA Dehydrogenase, subunit A, domain 3"/>
    <property type="match status" value="1"/>
</dbReference>
<keyword evidence="3 5" id="KW-0285">Flavoprotein</keyword>
<dbReference type="InterPro" id="IPR013786">
    <property type="entry name" value="AcylCoA_DH/ox_N"/>
</dbReference>
<feature type="domain" description="Acyl-CoA oxidase/dehydrogenase middle" evidence="7">
    <location>
        <begin position="152"/>
        <end position="249"/>
    </location>
</feature>
<dbReference type="InterPro" id="IPR045008">
    <property type="entry name" value="ACX4-like"/>
</dbReference>
<evidence type="ECO:0000256" key="2">
    <source>
        <dbReference type="ARBA" id="ARBA00009347"/>
    </source>
</evidence>
<dbReference type="Gene3D" id="2.40.110.10">
    <property type="entry name" value="Butyryl-CoA Dehydrogenase, subunit A, domain 2"/>
    <property type="match status" value="1"/>
</dbReference>
<evidence type="ECO:0000259" key="7">
    <source>
        <dbReference type="Pfam" id="PF02770"/>
    </source>
</evidence>
<dbReference type="InterPro" id="IPR009100">
    <property type="entry name" value="AcylCoA_DH/oxidase_NM_dom_sf"/>
</dbReference>
<evidence type="ECO:0008006" key="11">
    <source>
        <dbReference type="Google" id="ProtNLM"/>
    </source>
</evidence>
<dbReference type="InterPro" id="IPR037069">
    <property type="entry name" value="AcylCoA_DH/ox_N_sf"/>
</dbReference>
<dbReference type="GO" id="GO:0003995">
    <property type="term" value="F:acyl-CoA dehydrogenase activity"/>
    <property type="evidence" value="ECO:0007669"/>
    <property type="project" value="InterPro"/>
</dbReference>
<dbReference type="InterPro" id="IPR036250">
    <property type="entry name" value="AcylCo_DH-like_C"/>
</dbReference>
<comment type="similarity">
    <text evidence="2 5">Belongs to the acyl-CoA dehydrogenase family.</text>
</comment>
<comment type="caution">
    <text evidence="9">The sequence shown here is derived from an EMBL/GenBank/DDBJ whole genome shotgun (WGS) entry which is preliminary data.</text>
</comment>
<evidence type="ECO:0000256" key="1">
    <source>
        <dbReference type="ARBA" id="ARBA00001974"/>
    </source>
</evidence>
<dbReference type="GO" id="GO:0050660">
    <property type="term" value="F:flavin adenine dinucleotide binding"/>
    <property type="evidence" value="ECO:0007669"/>
    <property type="project" value="InterPro"/>
</dbReference>
<dbReference type="SUPFAM" id="SSF47203">
    <property type="entry name" value="Acyl-CoA dehydrogenase C-terminal domain-like"/>
    <property type="match status" value="1"/>
</dbReference>
<evidence type="ECO:0000256" key="5">
    <source>
        <dbReference type="RuleBase" id="RU362125"/>
    </source>
</evidence>
<dbReference type="Proteomes" id="UP001344447">
    <property type="component" value="Unassembled WGS sequence"/>
</dbReference>
<dbReference type="InterPro" id="IPR009075">
    <property type="entry name" value="AcylCo_DH/oxidase_C"/>
</dbReference>
<name>A0AAN7TWP6_9MYCE</name>
<dbReference type="InterPro" id="IPR006089">
    <property type="entry name" value="Acyl-CoA_DH_CS"/>
</dbReference>
<accession>A0AAN7TWP6</accession>
<keyword evidence="10" id="KW-1185">Reference proteome</keyword>
<dbReference type="EMBL" id="JAVFKY010000004">
    <property type="protein sequence ID" value="KAK5576893.1"/>
    <property type="molecule type" value="Genomic_DNA"/>
</dbReference>
<dbReference type="InterPro" id="IPR046373">
    <property type="entry name" value="Acyl-CoA_Oxase/DH_mid-dom_sf"/>
</dbReference>
<dbReference type="Pfam" id="PF02770">
    <property type="entry name" value="Acyl-CoA_dh_M"/>
    <property type="match status" value="1"/>
</dbReference>
<dbReference type="AlphaFoldDB" id="A0AAN7TWP6"/>
<dbReference type="InterPro" id="IPR006091">
    <property type="entry name" value="Acyl-CoA_Oxase/DH_mid-dom"/>
</dbReference>
<evidence type="ECO:0000256" key="4">
    <source>
        <dbReference type="ARBA" id="ARBA00022827"/>
    </source>
</evidence>
<protein>
    <recommendedName>
        <fullName evidence="11">Acyl-CoA dehydrogenase</fullName>
    </recommendedName>
</protein>
<dbReference type="Gene3D" id="1.10.540.10">
    <property type="entry name" value="Acyl-CoA dehydrogenase/oxidase, N-terminal domain"/>
    <property type="match status" value="1"/>
</dbReference>
<sequence>MERIQIISNHLVAGEINKQKSQPIATDFFDFDGLLTEKELLIRKKAEKFAKEEINSLNINEYYERAEFPLPIIERLKGLHWVGANIKGYGSPEFTSMELGLVSMEFAKSSADVATFFTILLNISMLPIYYSGSEQQKQYYLPKMASLEKIGAFGLTEPEAGSDAAGLKCTAKQLPNGGWILNGEKRWIGNAPMADIIIIWARNVDTNKIHGFILEPSKVVSGDQLKIETLQKKFAFRSVQNGHIFMKDCFIPESQRLPGAKDFNSGPGKCLFLTRIVVGWIALGVASNAYEKCLQYVKQRNQFGQPLAQFQLVQERLVKMCSNIQAISLMCHRVSQLFDLGKLTSGQVGLLKAFASSKGRETVSMARELFGGNGILLDDIGRNFVDMEGIYTFEGTYDVNTLVAGREITGLSAISSQQIKK</sequence>
<dbReference type="GO" id="GO:0005777">
    <property type="term" value="C:peroxisome"/>
    <property type="evidence" value="ECO:0007669"/>
    <property type="project" value="TreeGrafter"/>
</dbReference>
<evidence type="ECO:0000259" key="8">
    <source>
        <dbReference type="Pfam" id="PF02771"/>
    </source>
</evidence>
<feature type="domain" description="Acyl-CoA dehydrogenase/oxidase N-terminal" evidence="8">
    <location>
        <begin position="36"/>
        <end position="148"/>
    </location>
</feature>
<keyword evidence="4 5" id="KW-0274">FAD</keyword>
<dbReference type="Pfam" id="PF00441">
    <property type="entry name" value="Acyl-CoA_dh_1"/>
    <property type="match status" value="1"/>
</dbReference>
<evidence type="ECO:0000313" key="10">
    <source>
        <dbReference type="Proteomes" id="UP001344447"/>
    </source>
</evidence>
<comment type="cofactor">
    <cofactor evidence="1 5">
        <name>FAD</name>
        <dbReference type="ChEBI" id="CHEBI:57692"/>
    </cofactor>
</comment>
<dbReference type="PANTHER" id="PTHR43188:SF1">
    <property type="entry name" value="ACYL-COA DEHYDROGENASE"/>
    <property type="match status" value="1"/>
</dbReference>
<dbReference type="PANTHER" id="PTHR43188">
    <property type="entry name" value="ACYL-COENZYME A OXIDASE"/>
    <property type="match status" value="1"/>
</dbReference>
<dbReference type="Pfam" id="PF02771">
    <property type="entry name" value="Acyl-CoA_dh_N"/>
    <property type="match status" value="1"/>
</dbReference>
<gene>
    <name evidence="9" type="ORF">RB653_001830</name>
</gene>
<evidence type="ECO:0000313" key="9">
    <source>
        <dbReference type="EMBL" id="KAK5576893.1"/>
    </source>
</evidence>
<evidence type="ECO:0000256" key="3">
    <source>
        <dbReference type="ARBA" id="ARBA00022630"/>
    </source>
</evidence>
<dbReference type="GO" id="GO:0006635">
    <property type="term" value="P:fatty acid beta-oxidation"/>
    <property type="evidence" value="ECO:0007669"/>
    <property type="project" value="InterPro"/>
</dbReference>
<dbReference type="PROSITE" id="PS00072">
    <property type="entry name" value="ACYL_COA_DH_1"/>
    <property type="match status" value="1"/>
</dbReference>
<reference evidence="9 10" key="1">
    <citation type="submission" date="2023-11" db="EMBL/GenBank/DDBJ databases">
        <title>Dfirmibasis_genome.</title>
        <authorList>
            <person name="Edelbroek B."/>
            <person name="Kjellin J."/>
            <person name="Jerlstrom-Hultqvist J."/>
            <person name="Soderbom F."/>
        </authorList>
    </citation>
    <scope>NUCLEOTIDE SEQUENCE [LARGE SCALE GENOMIC DNA]</scope>
    <source>
        <strain evidence="9 10">TNS-C-14</strain>
    </source>
</reference>
<dbReference type="SUPFAM" id="SSF56645">
    <property type="entry name" value="Acyl-CoA dehydrogenase NM domain-like"/>
    <property type="match status" value="1"/>
</dbReference>
<feature type="domain" description="Acyl-CoA dehydrogenase/oxidase C-terminal" evidence="6">
    <location>
        <begin position="271"/>
        <end position="407"/>
    </location>
</feature>